<dbReference type="InterPro" id="IPR037523">
    <property type="entry name" value="VOC_core"/>
</dbReference>
<evidence type="ECO:0000313" key="3">
    <source>
        <dbReference type="Proteomes" id="UP000517187"/>
    </source>
</evidence>
<protein>
    <submittedName>
        <fullName evidence="2">Catechol 2,3-dioxygenase-like lactoylglutathione lyase family enzyme</fullName>
    </submittedName>
</protein>
<dbReference type="InterPro" id="IPR029068">
    <property type="entry name" value="Glyas_Bleomycin-R_OHBP_Dase"/>
</dbReference>
<dbReference type="EMBL" id="JACIIJ010000002">
    <property type="protein sequence ID" value="MBB6220425.1"/>
    <property type="molecule type" value="Genomic_DNA"/>
</dbReference>
<dbReference type="GO" id="GO:0051213">
    <property type="term" value="F:dioxygenase activity"/>
    <property type="evidence" value="ECO:0007669"/>
    <property type="project" value="UniProtKB-KW"/>
</dbReference>
<keyword evidence="2" id="KW-0456">Lyase</keyword>
<accession>A0A7W9ZQ74</accession>
<dbReference type="PROSITE" id="PS51819">
    <property type="entry name" value="VOC"/>
    <property type="match status" value="1"/>
</dbReference>
<feature type="domain" description="VOC" evidence="1">
    <location>
        <begin position="3"/>
        <end position="118"/>
    </location>
</feature>
<gene>
    <name evidence="2" type="ORF">GGE66_001374</name>
</gene>
<dbReference type="RefSeq" id="WP_184693200.1">
    <property type="nucleotide sequence ID" value="NZ_JACIIJ010000002.1"/>
</dbReference>
<organism evidence="2 3">
    <name type="scientific">Rhizobium leguminosarum</name>
    <dbReference type="NCBI Taxonomy" id="384"/>
    <lineage>
        <taxon>Bacteria</taxon>
        <taxon>Pseudomonadati</taxon>
        <taxon>Pseudomonadota</taxon>
        <taxon>Alphaproteobacteria</taxon>
        <taxon>Hyphomicrobiales</taxon>
        <taxon>Rhizobiaceae</taxon>
        <taxon>Rhizobium/Agrobacterium group</taxon>
        <taxon>Rhizobium</taxon>
    </lineage>
</organism>
<dbReference type="InterPro" id="IPR004360">
    <property type="entry name" value="Glyas_Fos-R_dOase_dom"/>
</dbReference>
<evidence type="ECO:0000313" key="2">
    <source>
        <dbReference type="EMBL" id="MBB6220425.1"/>
    </source>
</evidence>
<name>A0A7W9ZQ74_RHILE</name>
<comment type="caution">
    <text evidence="2">The sequence shown here is derived from an EMBL/GenBank/DDBJ whole genome shotgun (WGS) entry which is preliminary data.</text>
</comment>
<dbReference type="GO" id="GO:0016829">
    <property type="term" value="F:lyase activity"/>
    <property type="evidence" value="ECO:0007669"/>
    <property type="project" value="UniProtKB-KW"/>
</dbReference>
<dbReference type="Proteomes" id="UP000517187">
    <property type="component" value="Unassembled WGS sequence"/>
</dbReference>
<evidence type="ECO:0000259" key="1">
    <source>
        <dbReference type="PROSITE" id="PS51819"/>
    </source>
</evidence>
<proteinExistence type="predicted"/>
<dbReference type="Gene3D" id="3.10.180.10">
    <property type="entry name" value="2,3-Dihydroxybiphenyl 1,2-Dioxygenase, domain 1"/>
    <property type="match status" value="1"/>
</dbReference>
<keyword evidence="2" id="KW-0223">Dioxygenase</keyword>
<keyword evidence="2" id="KW-0560">Oxidoreductase</keyword>
<dbReference type="SUPFAM" id="SSF54593">
    <property type="entry name" value="Glyoxalase/Bleomycin resistance protein/Dihydroxybiphenyl dioxygenase"/>
    <property type="match status" value="1"/>
</dbReference>
<dbReference type="Pfam" id="PF00903">
    <property type="entry name" value="Glyoxalase"/>
    <property type="match status" value="1"/>
</dbReference>
<sequence length="121" mass="13994">MPRLDHVTIETRDAPRMIGFFKTVLGVEEGYRPPFPSPGYWLYLDDRPVIHLSLTSRGSDFPLGIFNHVAFSLYEFAPALERIKASGYRYEYYDIPDTDLGQVFVYGPEGVKIELQYKRPD</sequence>
<reference evidence="2 3" key="1">
    <citation type="submission" date="2020-08" db="EMBL/GenBank/DDBJ databases">
        <title>Genomic Encyclopedia of Type Strains, Phase IV (KMG-V): Genome sequencing to study the core and pangenomes of soil and plant-associated prokaryotes.</title>
        <authorList>
            <person name="Whitman W."/>
        </authorList>
    </citation>
    <scope>NUCLEOTIDE SEQUENCE [LARGE SCALE GENOMIC DNA]</scope>
    <source>
        <strain evidence="2 3">SEMIA 4011</strain>
    </source>
</reference>
<dbReference type="AlphaFoldDB" id="A0A7W9ZQ74"/>